<sequence length="252" mass="28671">MIEVKNISKQYGRKIVLDGVDLQFPIGKITSLIGSNGAGKSTLLSIVSRLLAQDGGVVTVDGKNVSDYKNKVLAQRLSILKQSNHIRLKLTVRELVSFGRFPYSQDKLTDEDNEKVDRAIRFLDLKDIENAYIDELSGGQKQRAYMAMVVAQDTEYVLLDEPLNNLDMRHSVQTMKTLRRLADEWNKTIIIVLHDINFASHYSDYIVALKDGKVKYCDTTDNIINEKVLEDVFDIAINVSEFNQKKVCNYFM</sequence>
<dbReference type="EMBL" id="LT605205">
    <property type="protein sequence ID" value="SCD22242.1"/>
    <property type="molecule type" value="Genomic_DNA"/>
</dbReference>
<dbReference type="AlphaFoldDB" id="A0A1R3T7N1"/>
<reference evidence="11 12" key="1">
    <citation type="submission" date="2016-08" db="EMBL/GenBank/DDBJ databases">
        <authorList>
            <person name="Seilhamer J.J."/>
        </authorList>
    </citation>
    <scope>NUCLEOTIDE SEQUENCE [LARGE SCALE GENOMIC DNA]</scope>
    <source>
        <strain evidence="11">M3/6</strain>
    </source>
</reference>
<dbReference type="PANTHER" id="PTHR42771">
    <property type="entry name" value="IRON(3+)-HYDROXAMATE IMPORT ATP-BINDING PROTEIN FHUC"/>
    <property type="match status" value="1"/>
</dbReference>
<evidence type="ECO:0000256" key="9">
    <source>
        <dbReference type="ARBA" id="ARBA00023136"/>
    </source>
</evidence>
<evidence type="ECO:0000256" key="8">
    <source>
        <dbReference type="ARBA" id="ARBA00023065"/>
    </source>
</evidence>
<keyword evidence="5" id="KW-0547">Nucleotide-binding</keyword>
<keyword evidence="12" id="KW-1185">Reference proteome</keyword>
<evidence type="ECO:0000256" key="6">
    <source>
        <dbReference type="ARBA" id="ARBA00022840"/>
    </source>
</evidence>
<dbReference type="Proteomes" id="UP000187464">
    <property type="component" value="Chromosome I"/>
</dbReference>
<evidence type="ECO:0000256" key="1">
    <source>
        <dbReference type="ARBA" id="ARBA00004202"/>
    </source>
</evidence>
<dbReference type="SMART" id="SM00382">
    <property type="entry name" value="AAA"/>
    <property type="match status" value="1"/>
</dbReference>
<dbReference type="InterPro" id="IPR051535">
    <property type="entry name" value="Siderophore_ABC-ATPase"/>
</dbReference>
<keyword evidence="4" id="KW-0410">Iron transport</keyword>
<evidence type="ECO:0000256" key="4">
    <source>
        <dbReference type="ARBA" id="ARBA00022496"/>
    </source>
</evidence>
<dbReference type="KEGG" id="psac:PSM36_3459"/>
<dbReference type="InterPro" id="IPR027417">
    <property type="entry name" value="P-loop_NTPase"/>
</dbReference>
<evidence type="ECO:0000256" key="3">
    <source>
        <dbReference type="ARBA" id="ARBA00022475"/>
    </source>
</evidence>
<keyword evidence="3" id="KW-1003">Cell membrane</keyword>
<evidence type="ECO:0000259" key="10">
    <source>
        <dbReference type="PROSITE" id="PS50893"/>
    </source>
</evidence>
<dbReference type="GO" id="GO:0006826">
    <property type="term" value="P:iron ion transport"/>
    <property type="evidence" value="ECO:0007669"/>
    <property type="project" value="UniProtKB-KW"/>
</dbReference>
<dbReference type="GO" id="GO:0005886">
    <property type="term" value="C:plasma membrane"/>
    <property type="evidence" value="ECO:0007669"/>
    <property type="project" value="UniProtKB-SubCell"/>
</dbReference>
<dbReference type="Pfam" id="PF00005">
    <property type="entry name" value="ABC_tran"/>
    <property type="match status" value="1"/>
</dbReference>
<dbReference type="PROSITE" id="PS50893">
    <property type="entry name" value="ABC_TRANSPORTER_2"/>
    <property type="match status" value="1"/>
</dbReference>
<dbReference type="InterPro" id="IPR003439">
    <property type="entry name" value="ABC_transporter-like_ATP-bd"/>
</dbReference>
<dbReference type="GO" id="GO:0016887">
    <property type="term" value="F:ATP hydrolysis activity"/>
    <property type="evidence" value="ECO:0007669"/>
    <property type="project" value="InterPro"/>
</dbReference>
<gene>
    <name evidence="11" type="primary">yclP</name>
    <name evidence="11" type="ORF">PSM36_3459</name>
</gene>
<evidence type="ECO:0000256" key="7">
    <source>
        <dbReference type="ARBA" id="ARBA00023004"/>
    </source>
</evidence>
<dbReference type="GO" id="GO:0005524">
    <property type="term" value="F:ATP binding"/>
    <property type="evidence" value="ECO:0007669"/>
    <property type="project" value="UniProtKB-KW"/>
</dbReference>
<accession>A0A1R3T7N1</accession>
<evidence type="ECO:0000313" key="11">
    <source>
        <dbReference type="EMBL" id="SCD22242.1"/>
    </source>
</evidence>
<dbReference type="InterPro" id="IPR003593">
    <property type="entry name" value="AAA+_ATPase"/>
</dbReference>
<dbReference type="SUPFAM" id="SSF52540">
    <property type="entry name" value="P-loop containing nucleoside triphosphate hydrolases"/>
    <property type="match status" value="1"/>
</dbReference>
<comment type="subcellular location">
    <subcellularLocation>
        <location evidence="1">Cell membrane</location>
        <topology evidence="1">Peripheral membrane protein</topology>
    </subcellularLocation>
</comment>
<feature type="domain" description="ABC transporter" evidence="10">
    <location>
        <begin position="2"/>
        <end position="236"/>
    </location>
</feature>
<keyword evidence="9" id="KW-0472">Membrane</keyword>
<dbReference type="RefSeq" id="WP_019538240.1">
    <property type="nucleotide sequence ID" value="NZ_DAMBAO010000001.1"/>
</dbReference>
<evidence type="ECO:0000313" key="12">
    <source>
        <dbReference type="Proteomes" id="UP000187464"/>
    </source>
</evidence>
<organism evidence="11 12">
    <name type="scientific">Proteiniphilum saccharofermentans</name>
    <dbReference type="NCBI Taxonomy" id="1642647"/>
    <lineage>
        <taxon>Bacteria</taxon>
        <taxon>Pseudomonadati</taxon>
        <taxon>Bacteroidota</taxon>
        <taxon>Bacteroidia</taxon>
        <taxon>Bacteroidales</taxon>
        <taxon>Dysgonomonadaceae</taxon>
        <taxon>Proteiniphilum</taxon>
    </lineage>
</organism>
<dbReference type="Gene3D" id="3.40.50.300">
    <property type="entry name" value="P-loop containing nucleotide triphosphate hydrolases"/>
    <property type="match status" value="1"/>
</dbReference>
<keyword evidence="2" id="KW-0813">Transport</keyword>
<dbReference type="PANTHER" id="PTHR42771:SF3">
    <property type="entry name" value="PETROBACTIN IMPORT ATP-BINDING PROTEIN YCLP"/>
    <property type="match status" value="1"/>
</dbReference>
<evidence type="ECO:0000256" key="2">
    <source>
        <dbReference type="ARBA" id="ARBA00022448"/>
    </source>
</evidence>
<dbReference type="STRING" id="1642647.PSM36_3459"/>
<dbReference type="FunFam" id="3.40.50.300:FF:000134">
    <property type="entry name" value="Iron-enterobactin ABC transporter ATP-binding protein"/>
    <property type="match status" value="1"/>
</dbReference>
<protein>
    <submittedName>
        <fullName evidence="11">ABC-type enterochelin transport system</fullName>
    </submittedName>
</protein>
<keyword evidence="7" id="KW-0408">Iron</keyword>
<name>A0A1R3T7N1_9BACT</name>
<keyword evidence="8" id="KW-0406">Ion transport</keyword>
<proteinExistence type="predicted"/>
<keyword evidence="6" id="KW-0067">ATP-binding</keyword>
<dbReference type="CDD" id="cd03214">
    <property type="entry name" value="ABC_Iron-Siderophores_B12_Hemin"/>
    <property type="match status" value="1"/>
</dbReference>
<evidence type="ECO:0000256" key="5">
    <source>
        <dbReference type="ARBA" id="ARBA00022741"/>
    </source>
</evidence>